<dbReference type="GeneID" id="74946634"/>
<dbReference type="EMBL" id="CP007536">
    <property type="protein sequence ID" value="AIC15611.1"/>
    <property type="molecule type" value="Genomic_DNA"/>
</dbReference>
<keyword evidence="1" id="KW-0092">Biotin</keyword>
<dbReference type="Proteomes" id="UP000027093">
    <property type="component" value="Chromosome"/>
</dbReference>
<keyword evidence="3" id="KW-0436">Ligase</keyword>
<dbReference type="RefSeq" id="WP_075054584.1">
    <property type="nucleotide sequence ID" value="NZ_CP007536.1"/>
</dbReference>
<dbReference type="SUPFAM" id="SSF51230">
    <property type="entry name" value="Single hybrid motif"/>
    <property type="match status" value="1"/>
</dbReference>
<dbReference type="STRING" id="926571.NVIE_013720"/>
<evidence type="ECO:0000259" key="2">
    <source>
        <dbReference type="PROSITE" id="PS50968"/>
    </source>
</evidence>
<dbReference type="PANTHER" id="PTHR45266">
    <property type="entry name" value="OXALOACETATE DECARBOXYLASE ALPHA CHAIN"/>
    <property type="match status" value="1"/>
</dbReference>
<name>A0A060HPY2_9ARCH</name>
<dbReference type="KEGG" id="nvn:NVIE_013720"/>
<dbReference type="Gene3D" id="2.40.50.100">
    <property type="match status" value="1"/>
</dbReference>
<dbReference type="CDD" id="cd06850">
    <property type="entry name" value="biotinyl_domain"/>
    <property type="match status" value="1"/>
</dbReference>
<dbReference type="PROSITE" id="PS50968">
    <property type="entry name" value="BIOTINYL_LIPOYL"/>
    <property type="match status" value="1"/>
</dbReference>
<protein>
    <submittedName>
        <fullName evidence="3">Biotin carboxyl carrier protein of putative acetyl-CoA/ propionyl-CoA carboxylase</fullName>
        <ecNumber evidence="3">6.2.1.2</ecNumber>
    </submittedName>
</protein>
<dbReference type="OrthoDB" id="6555at2157"/>
<dbReference type="InterPro" id="IPR011053">
    <property type="entry name" value="Single_hybrid_motif"/>
</dbReference>
<dbReference type="AlphaFoldDB" id="A0A060HPY2"/>
<feature type="domain" description="Lipoyl-binding" evidence="2">
    <location>
        <begin position="99"/>
        <end position="170"/>
    </location>
</feature>
<gene>
    <name evidence="3" type="primary">accA</name>
    <name evidence="3" type="ORF">NVIE_013720</name>
</gene>
<sequence>MEFKVGDLAQMLSGEVLRTTGNNSVLVKIGDKEHTIRLLKSGTNEFEFILDNTFHHAKILQSGSAEVKLMLDGQPITVKKHSKLTEVLEKASALGGAGGGDRNLASQIPGRVVNISAKPGTEVKKGDVIVVLESMKMQVAIKAHKDGNLKEIKVKQGASVARNDILAVIE</sequence>
<reference evidence="3 4" key="1">
    <citation type="journal article" date="2014" name="Int. J. Syst. Evol. Microbiol.">
        <title>Nitrososphaera viennensis gen. nov., sp. nov., an aerobic and mesophilic, ammonia-oxidizing archaeon from soil and a member of the archaeal phylum Thaumarchaeota.</title>
        <authorList>
            <person name="Stieglmeier M."/>
            <person name="Klingl A."/>
            <person name="Alves R.J."/>
            <person name="Rittmann S.K."/>
            <person name="Melcher M."/>
            <person name="Leisch N."/>
            <person name="Schleper C."/>
        </authorList>
    </citation>
    <scope>NUCLEOTIDE SEQUENCE [LARGE SCALE GENOMIC DNA]</scope>
    <source>
        <strain evidence="3">EN76</strain>
    </source>
</reference>
<dbReference type="Pfam" id="PF00364">
    <property type="entry name" value="Biotin_lipoyl"/>
    <property type="match status" value="1"/>
</dbReference>
<evidence type="ECO:0000313" key="4">
    <source>
        <dbReference type="Proteomes" id="UP000027093"/>
    </source>
</evidence>
<evidence type="ECO:0000313" key="3">
    <source>
        <dbReference type="EMBL" id="AIC15611.1"/>
    </source>
</evidence>
<keyword evidence="4" id="KW-1185">Reference proteome</keyword>
<dbReference type="HOGENOM" id="CLU_016733_5_1_2"/>
<dbReference type="EC" id="6.2.1.2" evidence="3"/>
<evidence type="ECO:0000256" key="1">
    <source>
        <dbReference type="ARBA" id="ARBA00023267"/>
    </source>
</evidence>
<dbReference type="PANTHER" id="PTHR45266:SF3">
    <property type="entry name" value="OXALOACETATE DECARBOXYLASE ALPHA CHAIN"/>
    <property type="match status" value="1"/>
</dbReference>
<dbReference type="InterPro" id="IPR050709">
    <property type="entry name" value="Biotin_Carboxyl_Carrier/Decarb"/>
</dbReference>
<organism evidence="3 4">
    <name type="scientific">Nitrososphaera viennensis EN76</name>
    <dbReference type="NCBI Taxonomy" id="926571"/>
    <lineage>
        <taxon>Archaea</taxon>
        <taxon>Nitrososphaerota</taxon>
        <taxon>Nitrososphaeria</taxon>
        <taxon>Nitrososphaerales</taxon>
        <taxon>Nitrososphaeraceae</taxon>
        <taxon>Nitrososphaera</taxon>
    </lineage>
</organism>
<dbReference type="GO" id="GO:0031956">
    <property type="term" value="F:medium-chain fatty acid-CoA ligase activity"/>
    <property type="evidence" value="ECO:0007669"/>
    <property type="project" value="UniProtKB-EC"/>
</dbReference>
<accession>A0A060HPY2</accession>
<dbReference type="InterPro" id="IPR000089">
    <property type="entry name" value="Biotin_lipoyl"/>
</dbReference>
<proteinExistence type="predicted"/>